<dbReference type="PANTHER" id="PTHR45339:SF6">
    <property type="entry name" value="SENSORY HISTIDINE PROTEIN KINASE"/>
    <property type="match status" value="1"/>
</dbReference>
<dbReference type="GO" id="GO:0000160">
    <property type="term" value="P:phosphorelay signal transduction system"/>
    <property type="evidence" value="ECO:0007669"/>
    <property type="project" value="InterPro"/>
</dbReference>
<feature type="domain" description="Response regulatory" evidence="3">
    <location>
        <begin position="19"/>
        <end position="147"/>
    </location>
</feature>
<comment type="caution">
    <text evidence="4">The sequence shown here is derived from an EMBL/GenBank/DDBJ whole genome shotgun (WGS) entry which is preliminary data.</text>
</comment>
<reference evidence="4 5" key="1">
    <citation type="submission" date="2019-09" db="EMBL/GenBank/DDBJ databases">
        <title>Draft genome of the ectomycorrhizal ascomycete Sphaerosporella brunnea.</title>
        <authorList>
            <consortium name="DOE Joint Genome Institute"/>
            <person name="Benucci G.M."/>
            <person name="Marozzi G."/>
            <person name="Antonielli L."/>
            <person name="Sanchez S."/>
            <person name="Marco P."/>
            <person name="Wang X."/>
            <person name="Falini L.B."/>
            <person name="Barry K."/>
            <person name="Haridas S."/>
            <person name="Lipzen A."/>
            <person name="Labutti K."/>
            <person name="Grigoriev I.V."/>
            <person name="Murat C."/>
            <person name="Martin F."/>
            <person name="Albertini E."/>
            <person name="Donnini D."/>
            <person name="Bonito G."/>
        </authorList>
    </citation>
    <scope>NUCLEOTIDE SEQUENCE [LARGE SCALE GENOMIC DNA]</scope>
    <source>
        <strain evidence="4 5">Sb_GMNB300</strain>
    </source>
</reference>
<dbReference type="PANTHER" id="PTHR45339">
    <property type="entry name" value="HYBRID SIGNAL TRANSDUCTION HISTIDINE KINASE J"/>
    <property type="match status" value="1"/>
</dbReference>
<protein>
    <submittedName>
        <fullName evidence="4">CheY-like superfamily</fullName>
    </submittedName>
</protein>
<dbReference type="AlphaFoldDB" id="A0A5J5EH54"/>
<accession>A0A5J5EH54</accession>
<evidence type="ECO:0000259" key="3">
    <source>
        <dbReference type="PROSITE" id="PS50110"/>
    </source>
</evidence>
<evidence type="ECO:0000256" key="1">
    <source>
        <dbReference type="ARBA" id="ARBA00022553"/>
    </source>
</evidence>
<evidence type="ECO:0000256" key="2">
    <source>
        <dbReference type="PROSITE-ProRule" id="PRU00169"/>
    </source>
</evidence>
<dbReference type="InParanoid" id="A0A5J5EH54"/>
<keyword evidence="1" id="KW-0597">Phosphoprotein</keyword>
<proteinExistence type="predicted"/>
<dbReference type="InterPro" id="IPR011006">
    <property type="entry name" value="CheY-like_superfamily"/>
</dbReference>
<dbReference type="InterPro" id="IPR001789">
    <property type="entry name" value="Sig_transdc_resp-reg_receiver"/>
</dbReference>
<evidence type="ECO:0000313" key="5">
    <source>
        <dbReference type="Proteomes" id="UP000326924"/>
    </source>
</evidence>
<dbReference type="PROSITE" id="PS50110">
    <property type="entry name" value="RESPONSE_REGULATORY"/>
    <property type="match status" value="1"/>
</dbReference>
<dbReference type="Gene3D" id="3.40.50.2300">
    <property type="match status" value="1"/>
</dbReference>
<comment type="caution">
    <text evidence="2">Lacks conserved residue(s) required for the propagation of feature annotation.</text>
</comment>
<keyword evidence="5" id="KW-1185">Reference proteome</keyword>
<name>A0A5J5EH54_9PEZI</name>
<evidence type="ECO:0000313" key="4">
    <source>
        <dbReference type="EMBL" id="KAA8894038.1"/>
    </source>
</evidence>
<dbReference type="SMART" id="SM00448">
    <property type="entry name" value="REC"/>
    <property type="match status" value="1"/>
</dbReference>
<organism evidence="4 5">
    <name type="scientific">Sphaerosporella brunnea</name>
    <dbReference type="NCBI Taxonomy" id="1250544"/>
    <lineage>
        <taxon>Eukaryota</taxon>
        <taxon>Fungi</taxon>
        <taxon>Dikarya</taxon>
        <taxon>Ascomycota</taxon>
        <taxon>Pezizomycotina</taxon>
        <taxon>Pezizomycetes</taxon>
        <taxon>Pezizales</taxon>
        <taxon>Pyronemataceae</taxon>
        <taxon>Sphaerosporella</taxon>
    </lineage>
</organism>
<dbReference type="Proteomes" id="UP000326924">
    <property type="component" value="Unassembled WGS sequence"/>
</dbReference>
<dbReference type="EMBL" id="VXIS01000372">
    <property type="protein sequence ID" value="KAA8894038.1"/>
    <property type="molecule type" value="Genomic_DNA"/>
</dbReference>
<dbReference type="SUPFAM" id="SSF52172">
    <property type="entry name" value="CheY-like"/>
    <property type="match status" value="1"/>
</dbReference>
<dbReference type="OrthoDB" id="10266508at2759"/>
<sequence length="161" mass="17547">MSHELPVTSSPSTAEDSFHALVVDSNAVHCKVMCKLLQRLGCADAATAATPDEAISLLRSAELKRPHVIFMSVSLSPSPEKVYDAARKMRSGLMGREFDWLASVPIVALGHPNVHLCEQRCSRAGMDDFITKPLRLWDLVCVVRKWCFGEDVAALALEAAG</sequence>
<gene>
    <name evidence="4" type="ORF">FN846DRAFT_976239</name>
</gene>